<evidence type="ECO:0000313" key="3">
    <source>
        <dbReference type="Proteomes" id="UP001055286"/>
    </source>
</evidence>
<dbReference type="Gene3D" id="3.40.50.150">
    <property type="entry name" value="Vaccinia Virus protein VP39"/>
    <property type="match status" value="1"/>
</dbReference>
<sequence>MIADEIIKQWSLALQTENESDNNKIYDYINSNSESEDFWHVPLRITYFIHKCNDFASLLRVSERFMSYPDFWDHCIKDLSYNVSIYCNSPGKAVPHLDAARRAGKLSGEMMLFSAVQHARVGEMDPAFDLITETSSRFPEMAAETQIHSQFINLLSRFGYDEAIRMLAEIKRRFSNASIVDVEKEIIRALDTGTPYLLLRLGDGEGSCTIVSDEDENEYRDYYRANRKEFTEIWFKNPSIVDDHEFLGAIKAFNDAIPAADCLGGIYAEAIDHEYGIGSRRGIAWVVNTMRKALALSTHDPAWAARTSVHSLVLHYDLVLSGTLARVLRGRAKIGLISCHDDLPEALQRTYGIGEVEHFKVPGEQSHRATLGDRSVEGAHWPHRFRELCAELDRPIDRRGQLFLVAAGILGKIYAHKLKQSGAVVIDIGAVADLWMGKITRTFPDLPPDLALKPKFAPINLIDVGGLGGIGAEWQPYLDRIRPVIFEPNPPEAAAIRERMGSVRGALIVERALSNRREQRTLNVAKSLGCTSLLTPNSSLLWRYSIEPAFRITHTVQVDCVRYDSLVGRGEVPLPDAIKIDVQGFEYEVLEGFGDTLFNCLGIKLEAHLYPIYEGQKLLHDLVRLLNRFGLALRKIIPVDHFDGDIVEVDAWFTCDAARSAALDSERAAKLAFIETVWELPAHRRIFGADQFA</sequence>
<gene>
    <name evidence="2" type="ORF">MPEAHAMD_3707</name>
</gene>
<proteinExistence type="predicted"/>
<dbReference type="RefSeq" id="WP_238191883.1">
    <property type="nucleotide sequence ID" value="NZ_BPQJ01000017.1"/>
</dbReference>
<evidence type="ECO:0000313" key="2">
    <source>
        <dbReference type="EMBL" id="GJD63537.1"/>
    </source>
</evidence>
<dbReference type="SUPFAM" id="SSF53335">
    <property type="entry name" value="S-adenosyl-L-methionine-dependent methyltransferases"/>
    <property type="match status" value="1"/>
</dbReference>
<protein>
    <recommendedName>
        <fullName evidence="1">Methyltransferase FkbM domain-containing protein</fullName>
    </recommendedName>
</protein>
<evidence type="ECO:0000259" key="1">
    <source>
        <dbReference type="Pfam" id="PF05050"/>
    </source>
</evidence>
<organism evidence="2 3">
    <name type="scientific">Methylobacterium frigidaeris</name>
    <dbReference type="NCBI Taxonomy" id="2038277"/>
    <lineage>
        <taxon>Bacteria</taxon>
        <taxon>Pseudomonadati</taxon>
        <taxon>Pseudomonadota</taxon>
        <taxon>Alphaproteobacteria</taxon>
        <taxon>Hyphomicrobiales</taxon>
        <taxon>Methylobacteriaceae</taxon>
        <taxon>Methylobacterium</taxon>
    </lineage>
</organism>
<dbReference type="AlphaFoldDB" id="A0AA37HCM6"/>
<dbReference type="PANTHER" id="PTHR36973">
    <property type="entry name" value="SLL1456 PROTEIN-RELATED"/>
    <property type="match status" value="1"/>
</dbReference>
<dbReference type="InterPro" id="IPR006342">
    <property type="entry name" value="FkbM_mtfrase"/>
</dbReference>
<accession>A0AA37HCM6</accession>
<reference evidence="2" key="1">
    <citation type="journal article" date="2016" name="Front. Microbiol.">
        <title>Genome Sequence of the Piezophilic, Mesophilic Sulfate-Reducing Bacterium Desulfovibrio indicus J2T.</title>
        <authorList>
            <person name="Cao J."/>
            <person name="Maignien L."/>
            <person name="Shao Z."/>
            <person name="Alain K."/>
            <person name="Jebbar M."/>
        </authorList>
    </citation>
    <scope>NUCLEOTIDE SEQUENCE</scope>
    <source>
        <strain evidence="2">JCM 32048</strain>
    </source>
</reference>
<dbReference type="InterPro" id="IPR029063">
    <property type="entry name" value="SAM-dependent_MTases_sf"/>
</dbReference>
<dbReference type="EMBL" id="BPQJ01000017">
    <property type="protein sequence ID" value="GJD63537.1"/>
    <property type="molecule type" value="Genomic_DNA"/>
</dbReference>
<dbReference type="PANTHER" id="PTHR36973:SF4">
    <property type="entry name" value="NODULATION PROTEIN"/>
    <property type="match status" value="1"/>
</dbReference>
<dbReference type="NCBIfam" id="TIGR01444">
    <property type="entry name" value="fkbM_fam"/>
    <property type="match status" value="1"/>
</dbReference>
<name>A0AA37HCM6_9HYPH</name>
<dbReference type="Proteomes" id="UP001055286">
    <property type="component" value="Unassembled WGS sequence"/>
</dbReference>
<reference evidence="2" key="2">
    <citation type="submission" date="2021-08" db="EMBL/GenBank/DDBJ databases">
        <authorList>
            <person name="Tani A."/>
            <person name="Ola A."/>
            <person name="Ogura Y."/>
            <person name="Katsura K."/>
            <person name="Hayashi T."/>
        </authorList>
    </citation>
    <scope>NUCLEOTIDE SEQUENCE</scope>
    <source>
        <strain evidence="2">JCM 32048</strain>
    </source>
</reference>
<keyword evidence="3" id="KW-1185">Reference proteome</keyword>
<feature type="domain" description="Methyltransferase FkbM" evidence="1">
    <location>
        <begin position="484"/>
        <end position="630"/>
    </location>
</feature>
<dbReference type="InterPro" id="IPR053188">
    <property type="entry name" value="FkbM_Methyltransferase"/>
</dbReference>
<dbReference type="Pfam" id="PF05050">
    <property type="entry name" value="Methyltransf_21"/>
    <property type="match status" value="1"/>
</dbReference>
<comment type="caution">
    <text evidence="2">The sequence shown here is derived from an EMBL/GenBank/DDBJ whole genome shotgun (WGS) entry which is preliminary data.</text>
</comment>
<dbReference type="GO" id="GO:0008171">
    <property type="term" value="F:O-methyltransferase activity"/>
    <property type="evidence" value="ECO:0007669"/>
    <property type="project" value="TreeGrafter"/>
</dbReference>